<dbReference type="EMBL" id="KK914256">
    <property type="protein sequence ID" value="KDP43922.1"/>
    <property type="molecule type" value="Genomic_DNA"/>
</dbReference>
<gene>
    <name evidence="2" type="ORF">JCGZ_05389</name>
</gene>
<reference evidence="2 3" key="1">
    <citation type="journal article" date="2014" name="PLoS ONE">
        <title>Global Analysis of Gene Expression Profiles in Physic Nut (Jatropha curcas L.) Seedlings Exposed to Salt Stress.</title>
        <authorList>
            <person name="Zhang L."/>
            <person name="Zhang C."/>
            <person name="Wu P."/>
            <person name="Chen Y."/>
            <person name="Li M."/>
            <person name="Jiang H."/>
            <person name="Wu G."/>
        </authorList>
    </citation>
    <scope>NUCLEOTIDE SEQUENCE [LARGE SCALE GENOMIC DNA]</scope>
    <source>
        <strain evidence="3">cv. GZQX0401</strain>
        <tissue evidence="2">Young leaves</tissue>
    </source>
</reference>
<keyword evidence="3" id="KW-1185">Reference proteome</keyword>
<name>A0A067L676_JATCU</name>
<feature type="region of interest" description="Disordered" evidence="1">
    <location>
        <begin position="40"/>
        <end position="59"/>
    </location>
</feature>
<evidence type="ECO:0000313" key="2">
    <source>
        <dbReference type="EMBL" id="KDP43922.1"/>
    </source>
</evidence>
<proteinExistence type="predicted"/>
<organism evidence="2 3">
    <name type="scientific">Jatropha curcas</name>
    <name type="common">Barbados nut</name>
    <dbReference type="NCBI Taxonomy" id="180498"/>
    <lineage>
        <taxon>Eukaryota</taxon>
        <taxon>Viridiplantae</taxon>
        <taxon>Streptophyta</taxon>
        <taxon>Embryophyta</taxon>
        <taxon>Tracheophyta</taxon>
        <taxon>Spermatophyta</taxon>
        <taxon>Magnoliopsida</taxon>
        <taxon>eudicotyledons</taxon>
        <taxon>Gunneridae</taxon>
        <taxon>Pentapetalae</taxon>
        <taxon>rosids</taxon>
        <taxon>fabids</taxon>
        <taxon>Malpighiales</taxon>
        <taxon>Euphorbiaceae</taxon>
        <taxon>Crotonoideae</taxon>
        <taxon>Jatropheae</taxon>
        <taxon>Jatropha</taxon>
    </lineage>
</organism>
<dbReference type="Proteomes" id="UP000027138">
    <property type="component" value="Unassembled WGS sequence"/>
</dbReference>
<protein>
    <submittedName>
        <fullName evidence="2">Uncharacterized protein</fullName>
    </submittedName>
</protein>
<evidence type="ECO:0000256" key="1">
    <source>
        <dbReference type="SAM" id="MobiDB-lite"/>
    </source>
</evidence>
<dbReference type="AlphaFoldDB" id="A0A067L676"/>
<sequence>MPLTSREMHAPARATPHARARYQPDYPCALACQTMLRNTARARASNPPKTGTPQAVPGNTPVQARILYFESKVAN</sequence>
<evidence type="ECO:0000313" key="3">
    <source>
        <dbReference type="Proteomes" id="UP000027138"/>
    </source>
</evidence>
<accession>A0A067L676</accession>